<accession>A0ABD4ZK64</accession>
<dbReference type="AlphaFoldDB" id="A0ABD4ZK64"/>
<protein>
    <recommendedName>
        <fullName evidence="6">Beta-carotene 15,15'-monooxygenase</fullName>
    </recommendedName>
</protein>
<evidence type="ECO:0000313" key="3">
    <source>
        <dbReference type="EMBL" id="MDK7298478.1"/>
    </source>
</evidence>
<dbReference type="EMBL" id="JASOPW010000002">
    <property type="protein sequence ID" value="MDK7298478.1"/>
    <property type="molecule type" value="Genomic_DNA"/>
</dbReference>
<comment type="caution">
    <text evidence="3">The sequence shown here is derived from an EMBL/GenBank/DDBJ whole genome shotgun (WGS) entry which is preliminary data.</text>
</comment>
<feature type="transmembrane region" description="Helical" evidence="1">
    <location>
        <begin position="202"/>
        <end position="226"/>
    </location>
</feature>
<feature type="transmembrane region" description="Helical" evidence="1">
    <location>
        <begin position="38"/>
        <end position="61"/>
    </location>
</feature>
<feature type="transmembrane region" description="Helical" evidence="1">
    <location>
        <begin position="139"/>
        <end position="158"/>
    </location>
</feature>
<organism evidence="3 5">
    <name type="scientific">Lactobacillus paragasseri</name>
    <dbReference type="NCBI Taxonomy" id="2107999"/>
    <lineage>
        <taxon>Bacteria</taxon>
        <taxon>Bacillati</taxon>
        <taxon>Bacillota</taxon>
        <taxon>Bacilli</taxon>
        <taxon>Lactobacillales</taxon>
        <taxon>Lactobacillaceae</taxon>
        <taxon>Lactobacillus</taxon>
    </lineage>
</organism>
<evidence type="ECO:0008006" key="6">
    <source>
        <dbReference type="Google" id="ProtNLM"/>
    </source>
</evidence>
<dbReference type="Proteomes" id="UP001230232">
    <property type="component" value="Unassembled WGS sequence"/>
</dbReference>
<dbReference type="GeneID" id="48925130"/>
<name>A0ABD4ZK64_9LACO</name>
<dbReference type="Proteomes" id="UP000250714">
    <property type="component" value="Unassembled WGS sequence"/>
</dbReference>
<feature type="transmembrane region" description="Helical" evidence="1">
    <location>
        <begin position="397"/>
        <end position="423"/>
    </location>
</feature>
<feature type="transmembrane region" description="Helical" evidence="1">
    <location>
        <begin position="103"/>
        <end position="127"/>
    </location>
</feature>
<feature type="transmembrane region" description="Helical" evidence="1">
    <location>
        <begin position="294"/>
        <end position="313"/>
    </location>
</feature>
<keyword evidence="4" id="KW-1185">Reference proteome</keyword>
<dbReference type="EMBL" id="BEXG01000002">
    <property type="protein sequence ID" value="GBA81183.1"/>
    <property type="molecule type" value="Genomic_DNA"/>
</dbReference>
<evidence type="ECO:0000313" key="2">
    <source>
        <dbReference type="EMBL" id="GBA81183.1"/>
    </source>
</evidence>
<sequence length="438" mass="50388">MKKDGFLKSIPFSGMSIIELLLIIFLFSGRYLNWGSGIDVNIFLIVAVSTFVGMTLLLTCWTKSRYYSKMVMYGELAVISIYYFTLFTVNIIMSSFGIKKPPFYGKIIFILSIILMLLTLIVGWLKLKSKPFIIEGSGISWAILLFFLLVSLSISISLHQLLPINILYFSSLFFLIGIIKFIQMKSRTLKEALYYLIDSQIFDAIVSIVFYLIIMIFGSAIFIFYFSSFAKWINIWAPLIAVSVTLLIVMKSYKENIKESDKGIIIFSWIFCIVLFISIFIMTVQKNIWGTYTGLKVILGAILGIDAIFLLALKQKDIFIDNLEKDPSLIKNPNGELVVKRIKLLLGNITILFTFVNVIFYNDAITKKIIKILSPFLENIAPKLLYSTDEIDNHIKIITLSIIIILITFVFAILLLFVEEYICRKLFFRKKLMYKKHF</sequence>
<feature type="transmembrane region" description="Helical" evidence="1">
    <location>
        <begin position="73"/>
        <end position="97"/>
    </location>
</feature>
<keyword evidence="1" id="KW-0812">Transmembrane</keyword>
<proteinExistence type="predicted"/>
<reference evidence="3 5" key="2">
    <citation type="submission" date="2023-05" db="EMBL/GenBank/DDBJ databases">
        <title>Cataloging the Phylogenetic Diversity of Human Bladder Bacteria.</title>
        <authorList>
            <person name="Du J."/>
        </authorList>
    </citation>
    <scope>NUCLEOTIDE SEQUENCE [LARGE SCALE GENOMIC DNA]</scope>
    <source>
        <strain evidence="3 5">UMB0725</strain>
    </source>
</reference>
<evidence type="ECO:0000313" key="4">
    <source>
        <dbReference type="Proteomes" id="UP000250714"/>
    </source>
</evidence>
<feature type="transmembrane region" description="Helical" evidence="1">
    <location>
        <begin position="164"/>
        <end position="182"/>
    </location>
</feature>
<feature type="transmembrane region" description="Helical" evidence="1">
    <location>
        <begin position="12"/>
        <end position="32"/>
    </location>
</feature>
<gene>
    <name evidence="2" type="ORF">LJCM1130_07430</name>
    <name evidence="3" type="ORF">QP478_04545</name>
</gene>
<evidence type="ECO:0000313" key="5">
    <source>
        <dbReference type="Proteomes" id="UP001230232"/>
    </source>
</evidence>
<feature type="transmembrane region" description="Helical" evidence="1">
    <location>
        <begin position="262"/>
        <end position="282"/>
    </location>
</feature>
<keyword evidence="1" id="KW-1133">Transmembrane helix</keyword>
<evidence type="ECO:0000256" key="1">
    <source>
        <dbReference type="SAM" id="Phobius"/>
    </source>
</evidence>
<feature type="transmembrane region" description="Helical" evidence="1">
    <location>
        <begin position="344"/>
        <end position="361"/>
    </location>
</feature>
<dbReference type="RefSeq" id="WP_113532414.1">
    <property type="nucleotide sequence ID" value="NZ_AP018549.1"/>
</dbReference>
<feature type="transmembrane region" description="Helical" evidence="1">
    <location>
        <begin position="232"/>
        <end position="250"/>
    </location>
</feature>
<reference evidence="2 4" key="1">
    <citation type="journal article" date="2018" name="Int. J. Syst. Evol. Microbiol.">
        <title>Lactobacillus paragasseri sp. nov., a sister taxon of Lactobacillus gasseri, based on whole-genome sequence analyses.</title>
        <authorList>
            <person name="Tanizawa Y."/>
            <person name="Tada I."/>
            <person name="Kobayashi H."/>
            <person name="Endo A."/>
            <person name="Maeno S."/>
            <person name="Toyoda A."/>
            <person name="Arita M."/>
            <person name="Nakamura Y."/>
            <person name="Sakamoto M."/>
            <person name="Ohkuma M."/>
            <person name="Tohno M."/>
        </authorList>
    </citation>
    <scope>NUCLEOTIDE SEQUENCE [LARGE SCALE GENOMIC DNA]</scope>
    <source>
        <strain evidence="2 4">JCM 1130</strain>
    </source>
</reference>
<keyword evidence="1" id="KW-0472">Membrane</keyword>